<sequence length="197" mass="22032">MSSLGERQYNQDDCNVKKLELVKMGILGIIRSLALYSTDQKKEPKLKSGRYDRQTISRVETMGWRLSKCKCRNRRLQNIVQAATMNLGAVAAIPDPYPSNGPGVKHIVTRDLVVDVEAYKQGRIDKQMLLSHREIKMGESKDLSSASTRSIWCKTSRIPRAGRTPCVLVTSGTPNGLLPLNHPPVAPRECENFNLNV</sequence>
<name>A0AAD6Z290_9AGAR</name>
<protein>
    <submittedName>
        <fullName evidence="1">Uncharacterized protein</fullName>
    </submittedName>
</protein>
<dbReference type="AlphaFoldDB" id="A0AAD6Z290"/>
<evidence type="ECO:0000313" key="2">
    <source>
        <dbReference type="Proteomes" id="UP001218218"/>
    </source>
</evidence>
<accession>A0AAD6Z290</accession>
<comment type="caution">
    <text evidence="1">The sequence shown here is derived from an EMBL/GenBank/DDBJ whole genome shotgun (WGS) entry which is preliminary data.</text>
</comment>
<reference evidence="1" key="1">
    <citation type="submission" date="2023-03" db="EMBL/GenBank/DDBJ databases">
        <title>Massive genome expansion in bonnet fungi (Mycena s.s.) driven by repeated elements and novel gene families across ecological guilds.</title>
        <authorList>
            <consortium name="Lawrence Berkeley National Laboratory"/>
            <person name="Harder C.B."/>
            <person name="Miyauchi S."/>
            <person name="Viragh M."/>
            <person name="Kuo A."/>
            <person name="Thoen E."/>
            <person name="Andreopoulos B."/>
            <person name="Lu D."/>
            <person name="Skrede I."/>
            <person name="Drula E."/>
            <person name="Henrissat B."/>
            <person name="Morin E."/>
            <person name="Kohler A."/>
            <person name="Barry K."/>
            <person name="LaButti K."/>
            <person name="Morin E."/>
            <person name="Salamov A."/>
            <person name="Lipzen A."/>
            <person name="Mereny Z."/>
            <person name="Hegedus B."/>
            <person name="Baldrian P."/>
            <person name="Stursova M."/>
            <person name="Weitz H."/>
            <person name="Taylor A."/>
            <person name="Grigoriev I.V."/>
            <person name="Nagy L.G."/>
            <person name="Martin F."/>
            <person name="Kauserud H."/>
        </authorList>
    </citation>
    <scope>NUCLEOTIDE SEQUENCE</scope>
    <source>
        <strain evidence="1">CBHHK002</strain>
    </source>
</reference>
<proteinExistence type="predicted"/>
<keyword evidence="2" id="KW-1185">Reference proteome</keyword>
<evidence type="ECO:0000313" key="1">
    <source>
        <dbReference type="EMBL" id="KAJ7304742.1"/>
    </source>
</evidence>
<gene>
    <name evidence="1" type="ORF">DFH08DRAFT_825310</name>
</gene>
<dbReference type="Proteomes" id="UP001218218">
    <property type="component" value="Unassembled WGS sequence"/>
</dbReference>
<dbReference type="EMBL" id="JARIHO010000099">
    <property type="protein sequence ID" value="KAJ7304742.1"/>
    <property type="molecule type" value="Genomic_DNA"/>
</dbReference>
<organism evidence="1 2">
    <name type="scientific">Mycena albidolilacea</name>
    <dbReference type="NCBI Taxonomy" id="1033008"/>
    <lineage>
        <taxon>Eukaryota</taxon>
        <taxon>Fungi</taxon>
        <taxon>Dikarya</taxon>
        <taxon>Basidiomycota</taxon>
        <taxon>Agaricomycotina</taxon>
        <taxon>Agaricomycetes</taxon>
        <taxon>Agaricomycetidae</taxon>
        <taxon>Agaricales</taxon>
        <taxon>Marasmiineae</taxon>
        <taxon>Mycenaceae</taxon>
        <taxon>Mycena</taxon>
    </lineage>
</organism>